<comment type="pathway">
    <text evidence="9">Carbohydrate biosynthesis.</text>
</comment>
<dbReference type="GO" id="GO:0030388">
    <property type="term" value="P:fructose 1,6-bisphosphate metabolic process"/>
    <property type="evidence" value="ECO:0007669"/>
    <property type="project" value="TreeGrafter"/>
</dbReference>
<dbReference type="GO" id="GO:0006000">
    <property type="term" value="P:fructose metabolic process"/>
    <property type="evidence" value="ECO:0007669"/>
    <property type="project" value="TreeGrafter"/>
</dbReference>
<dbReference type="GO" id="GO:0005829">
    <property type="term" value="C:cytosol"/>
    <property type="evidence" value="ECO:0007669"/>
    <property type="project" value="TreeGrafter"/>
</dbReference>
<dbReference type="PANTHER" id="PTHR11556:SF35">
    <property type="entry name" value="SEDOHEPTULOSE-1,7-BISPHOSPHATASE, CHLOROPLASTIC"/>
    <property type="match status" value="1"/>
</dbReference>
<dbReference type="GO" id="GO:0042132">
    <property type="term" value="F:fructose 1,6-bisphosphate 1-phosphatase activity"/>
    <property type="evidence" value="ECO:0007669"/>
    <property type="project" value="UniProtKB-UniRule"/>
</dbReference>
<comment type="caution">
    <text evidence="12">Lacks conserved residue(s) required for the propagation of feature annotation.</text>
</comment>
<keyword evidence="4 12" id="KW-0963">Cytoplasm</keyword>
<dbReference type="InterPro" id="IPR033391">
    <property type="entry name" value="FBPase_N"/>
</dbReference>
<dbReference type="HAMAP" id="MF_01855">
    <property type="entry name" value="FBPase_class1"/>
    <property type="match status" value="1"/>
</dbReference>
<evidence type="ECO:0000259" key="14">
    <source>
        <dbReference type="Pfam" id="PF00316"/>
    </source>
</evidence>
<dbReference type="AlphaFoldDB" id="A0A3N1VKW2"/>
<feature type="binding site" evidence="12">
    <location>
        <position position="119"/>
    </location>
    <ligand>
        <name>Mg(2+)</name>
        <dbReference type="ChEBI" id="CHEBI:18420"/>
        <label>1</label>
    </ligand>
</feature>
<dbReference type="Proteomes" id="UP000276223">
    <property type="component" value="Unassembled WGS sequence"/>
</dbReference>
<dbReference type="CDD" id="cd00354">
    <property type="entry name" value="FBPase"/>
    <property type="match status" value="1"/>
</dbReference>
<proteinExistence type="inferred from homology"/>
<evidence type="ECO:0000256" key="7">
    <source>
        <dbReference type="ARBA" id="ARBA00022842"/>
    </source>
</evidence>
<dbReference type="NCBIfam" id="NF006778">
    <property type="entry name" value="PRK09293.1-1"/>
    <property type="match status" value="1"/>
</dbReference>
<dbReference type="FunFam" id="3.40.190.80:FF:000001">
    <property type="entry name" value="Fructose-1,6-bisphosphatase class 1"/>
    <property type="match status" value="1"/>
</dbReference>
<dbReference type="GO" id="GO:0006002">
    <property type="term" value="P:fructose 6-phosphate metabolic process"/>
    <property type="evidence" value="ECO:0007669"/>
    <property type="project" value="TreeGrafter"/>
</dbReference>
<name>A0A3N1VKW2_9BACT</name>
<feature type="binding site" evidence="12">
    <location>
        <position position="284"/>
    </location>
    <ligand>
        <name>Mg(2+)</name>
        <dbReference type="ChEBI" id="CHEBI:18420"/>
        <label>2</label>
    </ligand>
</feature>
<dbReference type="PRINTS" id="PR00115">
    <property type="entry name" value="F16BPHPHTASE"/>
</dbReference>
<organism evidence="16 17">
    <name type="scientific">Desulfosoma caldarium</name>
    <dbReference type="NCBI Taxonomy" id="610254"/>
    <lineage>
        <taxon>Bacteria</taxon>
        <taxon>Pseudomonadati</taxon>
        <taxon>Thermodesulfobacteriota</taxon>
        <taxon>Syntrophobacteria</taxon>
        <taxon>Syntrophobacterales</taxon>
        <taxon>Syntrophobacteraceae</taxon>
        <taxon>Desulfosoma</taxon>
    </lineage>
</organism>
<comment type="subunit">
    <text evidence="12">Homotetramer.</text>
</comment>
<dbReference type="NCBIfam" id="NF006779">
    <property type="entry name" value="PRK09293.1-3"/>
    <property type="match status" value="1"/>
</dbReference>
<evidence type="ECO:0000256" key="11">
    <source>
        <dbReference type="ARBA" id="ARBA00081210"/>
    </source>
</evidence>
<dbReference type="Pfam" id="PF18913">
    <property type="entry name" value="FBPase_C"/>
    <property type="match status" value="1"/>
</dbReference>
<feature type="domain" description="Fructose-1-6-bisphosphatase class 1 C-terminal" evidence="15">
    <location>
        <begin position="202"/>
        <end position="333"/>
    </location>
</feature>
<evidence type="ECO:0000256" key="2">
    <source>
        <dbReference type="ARBA" id="ARBA00010941"/>
    </source>
</evidence>
<dbReference type="GO" id="GO:0000287">
    <property type="term" value="F:magnesium ion binding"/>
    <property type="evidence" value="ECO:0007669"/>
    <property type="project" value="UniProtKB-UniRule"/>
</dbReference>
<dbReference type="PIRSF" id="PIRSF500210">
    <property type="entry name" value="FBPtase"/>
    <property type="match status" value="1"/>
</dbReference>
<dbReference type="InterPro" id="IPR028343">
    <property type="entry name" value="FBPtase"/>
</dbReference>
<reference evidence="16 17" key="1">
    <citation type="submission" date="2018-11" db="EMBL/GenBank/DDBJ databases">
        <title>Genomic Encyclopedia of Type Strains, Phase IV (KMG-IV): sequencing the most valuable type-strain genomes for metagenomic binning, comparative biology and taxonomic classification.</title>
        <authorList>
            <person name="Goeker M."/>
        </authorList>
    </citation>
    <scope>NUCLEOTIDE SEQUENCE [LARGE SCALE GENOMIC DNA]</scope>
    <source>
        <strain evidence="16 17">DSM 22027</strain>
    </source>
</reference>
<feature type="binding site" evidence="12">
    <location>
        <position position="278"/>
    </location>
    <ligand>
        <name>substrate</name>
    </ligand>
</feature>
<dbReference type="GO" id="GO:0006094">
    <property type="term" value="P:gluconeogenesis"/>
    <property type="evidence" value="ECO:0007669"/>
    <property type="project" value="UniProtKB-UniRule"/>
</dbReference>
<keyword evidence="8 12" id="KW-0119">Carbohydrate metabolism</keyword>
<feature type="binding site" evidence="12">
    <location>
        <position position="117"/>
    </location>
    <ligand>
        <name>Mg(2+)</name>
        <dbReference type="ChEBI" id="CHEBI:18420"/>
        <label>1</label>
    </ligand>
</feature>
<dbReference type="EC" id="3.1.3.11" evidence="3 12"/>
<keyword evidence="6 12" id="KW-0378">Hydrolase</keyword>
<comment type="catalytic activity">
    <reaction evidence="1 12">
        <text>beta-D-fructose 1,6-bisphosphate + H2O = beta-D-fructose 6-phosphate + phosphate</text>
        <dbReference type="Rhea" id="RHEA:11064"/>
        <dbReference type="ChEBI" id="CHEBI:15377"/>
        <dbReference type="ChEBI" id="CHEBI:32966"/>
        <dbReference type="ChEBI" id="CHEBI:43474"/>
        <dbReference type="ChEBI" id="CHEBI:57634"/>
        <dbReference type="EC" id="3.1.3.11"/>
    </reaction>
</comment>
<keyword evidence="17" id="KW-1185">Reference proteome</keyword>
<evidence type="ECO:0000259" key="15">
    <source>
        <dbReference type="Pfam" id="PF18913"/>
    </source>
</evidence>
<evidence type="ECO:0000256" key="3">
    <source>
        <dbReference type="ARBA" id="ARBA00013093"/>
    </source>
</evidence>
<dbReference type="RefSeq" id="WP_123289293.1">
    <property type="nucleotide sequence ID" value="NZ_RJVA01000010.1"/>
</dbReference>
<evidence type="ECO:0000256" key="4">
    <source>
        <dbReference type="ARBA" id="ARBA00022490"/>
    </source>
</evidence>
<feature type="binding site" evidence="12">
    <location>
        <position position="245"/>
    </location>
    <ligand>
        <name>substrate</name>
    </ligand>
</feature>
<feature type="binding site" evidence="12">
    <location>
        <position position="212"/>
    </location>
    <ligand>
        <name>substrate</name>
    </ligand>
</feature>
<comment type="similarity">
    <text evidence="2 12 13">Belongs to the FBPase class 1 family.</text>
</comment>
<sequence>MQGKKVGVTVTEHLLRQQRLTPQATGAFTLLFNELVVAAKLINRELNKAGLNDIYGFTGDINVYGEQVQKLDDYAHRVLVRRLSQSEQLCAMASEEDADIIEIPSTVPHGPYILLMDPLDGSSNIDVNVSVGTIFSIRRRLHEGGPVTLEEVLRKGTEQVAAGYFIYGSSTMLVYTTGQGVHGFTLHPALGEFFLSHENIRMPKRGKIFSINEGNYNYWDEGVRRYVDYLKTPDVSKGRPYTSRYIGSLVSDFHRNLLKGGIFMYPADRKDPKKPSGKLRLMFEAAPMAMVAEQAGGAATDGVRRILDIEPQTLHDRVPLFVGSQEDVDEAGRFLRGEAP</sequence>
<dbReference type="PANTHER" id="PTHR11556">
    <property type="entry name" value="FRUCTOSE-1,6-BISPHOSPHATASE-RELATED"/>
    <property type="match status" value="1"/>
</dbReference>
<dbReference type="FunFam" id="3.30.540.10:FF:000002">
    <property type="entry name" value="Fructose-1,6-bisphosphatase class 1"/>
    <property type="match status" value="1"/>
</dbReference>
<evidence type="ECO:0000313" key="17">
    <source>
        <dbReference type="Proteomes" id="UP000276223"/>
    </source>
</evidence>
<keyword evidence="7 12" id="KW-0460">Magnesium</keyword>
<dbReference type="Gene3D" id="3.30.540.10">
    <property type="entry name" value="Fructose-1,6-Bisphosphatase, subunit A, domain 1"/>
    <property type="match status" value="1"/>
</dbReference>
<dbReference type="SUPFAM" id="SSF56655">
    <property type="entry name" value="Carbohydrate phosphatase"/>
    <property type="match status" value="1"/>
</dbReference>
<feature type="binding site" evidence="12">
    <location>
        <position position="120"/>
    </location>
    <ligand>
        <name>Mg(2+)</name>
        <dbReference type="ChEBI" id="CHEBI:18420"/>
        <label>2</label>
    </ligand>
</feature>
<evidence type="ECO:0000256" key="12">
    <source>
        <dbReference type="HAMAP-Rule" id="MF_01855"/>
    </source>
</evidence>
<dbReference type="GO" id="GO:0005986">
    <property type="term" value="P:sucrose biosynthetic process"/>
    <property type="evidence" value="ECO:0007669"/>
    <property type="project" value="TreeGrafter"/>
</dbReference>
<evidence type="ECO:0000256" key="10">
    <source>
        <dbReference type="ARBA" id="ARBA00072069"/>
    </source>
</evidence>
<evidence type="ECO:0000313" key="16">
    <source>
        <dbReference type="EMBL" id="ROR01581.1"/>
    </source>
</evidence>
<comment type="cofactor">
    <cofactor evidence="12">
        <name>Mg(2+)</name>
        <dbReference type="ChEBI" id="CHEBI:18420"/>
    </cofactor>
    <text evidence="12">Binds 2 magnesium ions per subunit.</text>
</comment>
<dbReference type="Gene3D" id="3.40.190.80">
    <property type="match status" value="1"/>
</dbReference>
<evidence type="ECO:0000256" key="6">
    <source>
        <dbReference type="ARBA" id="ARBA00022801"/>
    </source>
</evidence>
<protein>
    <recommendedName>
        <fullName evidence="10 12">Fructose-1,6-bisphosphatase class 1</fullName>
        <shortName evidence="12">FBPase class 1</shortName>
        <ecNumber evidence="3 12">3.1.3.11</ecNumber>
    </recommendedName>
    <alternativeName>
        <fullName evidence="11 12">D-fructose-1,6-bisphosphate 1-phosphohydrolase class 1</fullName>
    </alternativeName>
</protein>
<feature type="binding site" evidence="12">
    <location>
        <position position="95"/>
    </location>
    <ligand>
        <name>Mg(2+)</name>
        <dbReference type="ChEBI" id="CHEBI:18420"/>
        <label>1</label>
    </ligand>
</feature>
<feature type="domain" description="Fructose-1-6-bisphosphatase class I N-terminal" evidence="14">
    <location>
        <begin position="9"/>
        <end position="198"/>
    </location>
</feature>
<evidence type="ECO:0000256" key="5">
    <source>
        <dbReference type="ARBA" id="ARBA00022723"/>
    </source>
</evidence>
<dbReference type="InterPro" id="IPR044015">
    <property type="entry name" value="FBPase_C_dom"/>
</dbReference>
<comment type="subcellular location">
    <subcellularLocation>
        <location evidence="12">Cytoplasm</location>
    </subcellularLocation>
</comment>
<comment type="caution">
    <text evidence="16">The sequence shown here is derived from an EMBL/GenBank/DDBJ whole genome shotgun (WGS) entry which is preliminary data.</text>
</comment>
<evidence type="ECO:0000256" key="9">
    <source>
        <dbReference type="ARBA" id="ARBA00024331"/>
    </source>
</evidence>
<keyword evidence="5 12" id="KW-0479">Metal-binding</keyword>
<dbReference type="InterPro" id="IPR000146">
    <property type="entry name" value="FBPase_class-1"/>
</dbReference>
<dbReference type="PIRSF" id="PIRSF000904">
    <property type="entry name" value="FBPtase_SBPase"/>
    <property type="match status" value="1"/>
</dbReference>
<evidence type="ECO:0000256" key="13">
    <source>
        <dbReference type="RuleBase" id="RU000508"/>
    </source>
</evidence>
<dbReference type="Pfam" id="PF00316">
    <property type="entry name" value="FBPase"/>
    <property type="match status" value="1"/>
</dbReference>
<feature type="binding site" evidence="12">
    <location>
        <begin position="120"/>
        <end position="123"/>
    </location>
    <ligand>
        <name>substrate</name>
    </ligand>
</feature>
<feature type="binding site" evidence="12">
    <location>
        <position position="117"/>
    </location>
    <ligand>
        <name>Mg(2+)</name>
        <dbReference type="ChEBI" id="CHEBI:18420"/>
        <label>2</label>
    </ligand>
</feature>
<dbReference type="EMBL" id="RJVA01000010">
    <property type="protein sequence ID" value="ROR01581.1"/>
    <property type="molecule type" value="Genomic_DNA"/>
</dbReference>
<evidence type="ECO:0000256" key="8">
    <source>
        <dbReference type="ARBA" id="ARBA00023277"/>
    </source>
</evidence>
<evidence type="ECO:0000256" key="1">
    <source>
        <dbReference type="ARBA" id="ARBA00001273"/>
    </source>
</evidence>
<accession>A0A3N1VKW2</accession>
<dbReference type="OrthoDB" id="9806756at2"/>
<gene>
    <name evidence="12" type="primary">fbp</name>
    <name evidence="16" type="ORF">EDC27_0760</name>
</gene>